<keyword evidence="4 10" id="KW-0812">Transmembrane</keyword>
<name>A0A2N9F8L7_FAGSY</name>
<evidence type="ECO:0000256" key="9">
    <source>
        <dbReference type="ARBA" id="ARBA00023136"/>
    </source>
</evidence>
<evidence type="ECO:0000256" key="10">
    <source>
        <dbReference type="RuleBase" id="RU363079"/>
    </source>
</evidence>
<evidence type="ECO:0000256" key="4">
    <source>
        <dbReference type="ARBA" id="ARBA00022692"/>
    </source>
</evidence>
<sequence length="100" mass="11120">MPLLRTLFLMFCFLNTVAITYNATAALPFGTIVVIVLIWSLVTSPLLVLCGIAGKNSKAEFQAPCHTTKYPREIPPWPWYLGNGSIDGNGWLSAFQCYKH</sequence>
<proteinExistence type="inferred from homology"/>
<evidence type="ECO:0000313" key="11">
    <source>
        <dbReference type="EMBL" id="SPC83425.1"/>
    </source>
</evidence>
<feature type="signal peptide" evidence="10">
    <location>
        <begin position="1"/>
        <end position="18"/>
    </location>
</feature>
<keyword evidence="7 10" id="KW-1133">Transmembrane helix</keyword>
<evidence type="ECO:0000256" key="7">
    <source>
        <dbReference type="ARBA" id="ARBA00022989"/>
    </source>
</evidence>
<protein>
    <recommendedName>
        <fullName evidence="10">Transmembrane 9 superfamily member</fullName>
    </recommendedName>
</protein>
<dbReference type="GO" id="GO:0000139">
    <property type="term" value="C:Golgi membrane"/>
    <property type="evidence" value="ECO:0007669"/>
    <property type="project" value="UniProtKB-SubCell"/>
</dbReference>
<dbReference type="GO" id="GO:0072657">
    <property type="term" value="P:protein localization to membrane"/>
    <property type="evidence" value="ECO:0007669"/>
    <property type="project" value="TreeGrafter"/>
</dbReference>
<dbReference type="EMBL" id="OIVN01000646">
    <property type="protein sequence ID" value="SPC83425.1"/>
    <property type="molecule type" value="Genomic_DNA"/>
</dbReference>
<feature type="chain" id="PRO_5014489465" description="Transmembrane 9 superfamily member" evidence="10">
    <location>
        <begin position="19"/>
        <end position="100"/>
    </location>
</feature>
<gene>
    <name evidence="11" type="ORF">FSB_LOCUS11307</name>
</gene>
<evidence type="ECO:0000256" key="3">
    <source>
        <dbReference type="ARBA" id="ARBA00005227"/>
    </source>
</evidence>
<keyword evidence="9 10" id="KW-0472">Membrane</keyword>
<keyword evidence="5 10" id="KW-0732">Signal</keyword>
<reference evidence="11" key="1">
    <citation type="submission" date="2018-02" db="EMBL/GenBank/DDBJ databases">
        <authorList>
            <person name="Cohen D.B."/>
            <person name="Kent A.D."/>
        </authorList>
    </citation>
    <scope>NUCLEOTIDE SEQUENCE</scope>
</reference>
<dbReference type="AlphaFoldDB" id="A0A2N9F8L7"/>
<comment type="caution">
    <text evidence="10">Lacks conserved residue(s) required for the propagation of feature annotation.</text>
</comment>
<dbReference type="PANTHER" id="PTHR10766">
    <property type="entry name" value="TRANSMEMBRANE 9 SUPERFAMILY PROTEIN"/>
    <property type="match status" value="1"/>
</dbReference>
<evidence type="ECO:0000256" key="2">
    <source>
        <dbReference type="ARBA" id="ARBA00004653"/>
    </source>
</evidence>
<keyword evidence="8" id="KW-0333">Golgi apparatus</keyword>
<organism evidence="11">
    <name type="scientific">Fagus sylvatica</name>
    <name type="common">Beechnut</name>
    <dbReference type="NCBI Taxonomy" id="28930"/>
    <lineage>
        <taxon>Eukaryota</taxon>
        <taxon>Viridiplantae</taxon>
        <taxon>Streptophyta</taxon>
        <taxon>Embryophyta</taxon>
        <taxon>Tracheophyta</taxon>
        <taxon>Spermatophyta</taxon>
        <taxon>Magnoliopsida</taxon>
        <taxon>eudicotyledons</taxon>
        <taxon>Gunneridae</taxon>
        <taxon>Pentapetalae</taxon>
        <taxon>rosids</taxon>
        <taxon>fabids</taxon>
        <taxon>Fagales</taxon>
        <taxon>Fagaceae</taxon>
        <taxon>Fagus</taxon>
    </lineage>
</organism>
<evidence type="ECO:0000256" key="1">
    <source>
        <dbReference type="ARBA" id="ARBA00004337"/>
    </source>
</evidence>
<evidence type="ECO:0000256" key="8">
    <source>
        <dbReference type="ARBA" id="ARBA00023034"/>
    </source>
</evidence>
<dbReference type="InterPro" id="IPR004240">
    <property type="entry name" value="EMP70"/>
</dbReference>
<keyword evidence="6" id="KW-0967">Endosome</keyword>
<evidence type="ECO:0000256" key="6">
    <source>
        <dbReference type="ARBA" id="ARBA00022753"/>
    </source>
</evidence>
<feature type="transmembrane region" description="Helical" evidence="10">
    <location>
        <begin position="28"/>
        <end position="52"/>
    </location>
</feature>
<comment type="subcellular location">
    <subcellularLocation>
        <location evidence="1">Endosome membrane</location>
        <topology evidence="1">Multi-pass membrane protein</topology>
    </subcellularLocation>
    <subcellularLocation>
        <location evidence="2">Golgi apparatus membrane</location>
        <topology evidence="2">Multi-pass membrane protein</topology>
    </subcellularLocation>
</comment>
<evidence type="ECO:0000256" key="5">
    <source>
        <dbReference type="ARBA" id="ARBA00022729"/>
    </source>
</evidence>
<dbReference type="Pfam" id="PF02990">
    <property type="entry name" value="EMP70"/>
    <property type="match status" value="1"/>
</dbReference>
<comment type="similarity">
    <text evidence="3 10">Belongs to the nonaspanin (TM9SF) (TC 9.A.2) family.</text>
</comment>
<dbReference type="GO" id="GO:0010008">
    <property type="term" value="C:endosome membrane"/>
    <property type="evidence" value="ECO:0007669"/>
    <property type="project" value="UniProtKB-SubCell"/>
</dbReference>
<accession>A0A2N9F8L7</accession>
<dbReference type="PANTHER" id="PTHR10766:SF169">
    <property type="entry name" value="TRANSMEMBRANE 9 SUPERFAMILY MEMBER"/>
    <property type="match status" value="1"/>
</dbReference>